<dbReference type="Proteomes" id="UP001341840">
    <property type="component" value="Unassembled WGS sequence"/>
</dbReference>
<sequence length="118" mass="13564">MWKLSTVATKTPRKEKIKHPFSSHILAEELPKKFRYPVEIEPYDGTTDPKHHLDAFKNRMLLLHEELYNPSETSKNLPKPILGCTKTQKNPPELSGSFQHGMHTDRRAAIEGRFDSLG</sequence>
<evidence type="ECO:0000313" key="2">
    <source>
        <dbReference type="EMBL" id="MED6223707.1"/>
    </source>
</evidence>
<protein>
    <submittedName>
        <fullName evidence="2">Uncharacterized protein</fullName>
    </submittedName>
</protein>
<feature type="region of interest" description="Disordered" evidence="1">
    <location>
        <begin position="86"/>
        <end position="118"/>
    </location>
</feature>
<reference evidence="2 3" key="1">
    <citation type="journal article" date="2023" name="Plants (Basel)">
        <title>Bridging the Gap: Combining Genomics and Transcriptomics Approaches to Understand Stylosanthes scabra, an Orphan Legume from the Brazilian Caatinga.</title>
        <authorList>
            <person name="Ferreira-Neto J.R.C."/>
            <person name="da Silva M.D."/>
            <person name="Binneck E."/>
            <person name="de Melo N.F."/>
            <person name="da Silva R.H."/>
            <person name="de Melo A.L.T.M."/>
            <person name="Pandolfi V."/>
            <person name="Bustamante F.O."/>
            <person name="Brasileiro-Vidal A.C."/>
            <person name="Benko-Iseppon A.M."/>
        </authorList>
    </citation>
    <scope>NUCLEOTIDE SEQUENCE [LARGE SCALE GENOMIC DNA]</scope>
    <source>
        <tissue evidence="2">Leaves</tissue>
    </source>
</reference>
<organism evidence="2 3">
    <name type="scientific">Stylosanthes scabra</name>
    <dbReference type="NCBI Taxonomy" id="79078"/>
    <lineage>
        <taxon>Eukaryota</taxon>
        <taxon>Viridiplantae</taxon>
        <taxon>Streptophyta</taxon>
        <taxon>Embryophyta</taxon>
        <taxon>Tracheophyta</taxon>
        <taxon>Spermatophyta</taxon>
        <taxon>Magnoliopsida</taxon>
        <taxon>eudicotyledons</taxon>
        <taxon>Gunneridae</taxon>
        <taxon>Pentapetalae</taxon>
        <taxon>rosids</taxon>
        <taxon>fabids</taxon>
        <taxon>Fabales</taxon>
        <taxon>Fabaceae</taxon>
        <taxon>Papilionoideae</taxon>
        <taxon>50 kb inversion clade</taxon>
        <taxon>dalbergioids sensu lato</taxon>
        <taxon>Dalbergieae</taxon>
        <taxon>Pterocarpus clade</taxon>
        <taxon>Stylosanthes</taxon>
    </lineage>
</organism>
<comment type="caution">
    <text evidence="2">The sequence shown here is derived from an EMBL/GenBank/DDBJ whole genome shotgun (WGS) entry which is preliminary data.</text>
</comment>
<proteinExistence type="predicted"/>
<name>A0ABU6ZP09_9FABA</name>
<evidence type="ECO:0000256" key="1">
    <source>
        <dbReference type="SAM" id="MobiDB-lite"/>
    </source>
</evidence>
<keyword evidence="3" id="KW-1185">Reference proteome</keyword>
<dbReference type="EMBL" id="JASCZI010272872">
    <property type="protein sequence ID" value="MED6223707.1"/>
    <property type="molecule type" value="Genomic_DNA"/>
</dbReference>
<gene>
    <name evidence="2" type="ORF">PIB30_076699</name>
</gene>
<evidence type="ECO:0000313" key="3">
    <source>
        <dbReference type="Proteomes" id="UP001341840"/>
    </source>
</evidence>
<accession>A0ABU6ZP09</accession>
<feature type="compositionally biased region" description="Basic and acidic residues" evidence="1">
    <location>
        <begin position="102"/>
        <end position="118"/>
    </location>
</feature>